<comment type="caution">
    <text evidence="3">The sequence shown here is derived from an EMBL/GenBank/DDBJ whole genome shotgun (WGS) entry which is preliminary data.</text>
</comment>
<feature type="domain" description="BRCT" evidence="2">
    <location>
        <begin position="5"/>
        <end position="116"/>
    </location>
</feature>
<dbReference type="CDD" id="cd00027">
    <property type="entry name" value="BRCT"/>
    <property type="match status" value="1"/>
</dbReference>
<feature type="region of interest" description="Disordered" evidence="1">
    <location>
        <begin position="111"/>
        <end position="137"/>
    </location>
</feature>
<name>A0A427Y689_9TREE</name>
<organism evidence="3 4">
    <name type="scientific">Apiotrichum porosum</name>
    <dbReference type="NCBI Taxonomy" id="105984"/>
    <lineage>
        <taxon>Eukaryota</taxon>
        <taxon>Fungi</taxon>
        <taxon>Dikarya</taxon>
        <taxon>Basidiomycota</taxon>
        <taxon>Agaricomycotina</taxon>
        <taxon>Tremellomycetes</taxon>
        <taxon>Trichosporonales</taxon>
        <taxon>Trichosporonaceae</taxon>
        <taxon>Apiotrichum</taxon>
    </lineage>
</organism>
<evidence type="ECO:0000259" key="2">
    <source>
        <dbReference type="PROSITE" id="PS50172"/>
    </source>
</evidence>
<dbReference type="InterPro" id="IPR036420">
    <property type="entry name" value="BRCT_dom_sf"/>
</dbReference>
<dbReference type="EMBL" id="RSCE01000002">
    <property type="protein sequence ID" value="RSH86574.1"/>
    <property type="molecule type" value="Genomic_DNA"/>
</dbReference>
<sequence length="199" mass="22333">MISTYHSRPFDGLVVAVSEHADDWYLKKMREMVEGGGGRLVDQVDARTTHLVVPESTTRELARHSRKVQAALALSGSGSGSPCYTSTGEVIWIVYDTWVWLSKKNQRRENEAPYDAHAGDRPKVLPPNTTLSNPSTGTLDSFDTTWRVYNFMEQMSAEAERFHASLTEELRMAAGAHRAMVEKELNLPDVRHSALELED</sequence>
<proteinExistence type="predicted"/>
<evidence type="ECO:0000313" key="3">
    <source>
        <dbReference type="EMBL" id="RSH86574.1"/>
    </source>
</evidence>
<accession>A0A427Y689</accession>
<dbReference type="SUPFAM" id="SSF52113">
    <property type="entry name" value="BRCT domain"/>
    <property type="match status" value="1"/>
</dbReference>
<evidence type="ECO:0000313" key="4">
    <source>
        <dbReference type="Proteomes" id="UP000279236"/>
    </source>
</evidence>
<dbReference type="AlphaFoldDB" id="A0A427Y689"/>
<dbReference type="Proteomes" id="UP000279236">
    <property type="component" value="Unassembled WGS sequence"/>
</dbReference>
<dbReference type="PROSITE" id="PS50172">
    <property type="entry name" value="BRCT"/>
    <property type="match status" value="1"/>
</dbReference>
<gene>
    <name evidence="3" type="ORF">EHS24_004843</name>
</gene>
<keyword evidence="4" id="KW-1185">Reference proteome</keyword>
<evidence type="ECO:0000256" key="1">
    <source>
        <dbReference type="SAM" id="MobiDB-lite"/>
    </source>
</evidence>
<dbReference type="Gene3D" id="3.40.50.10190">
    <property type="entry name" value="BRCT domain"/>
    <property type="match status" value="1"/>
</dbReference>
<reference evidence="3 4" key="1">
    <citation type="submission" date="2018-11" db="EMBL/GenBank/DDBJ databases">
        <title>Genome sequence of Apiotrichum porosum DSM 27194.</title>
        <authorList>
            <person name="Aliyu H."/>
            <person name="Gorte O."/>
            <person name="Ochsenreither K."/>
        </authorList>
    </citation>
    <scope>NUCLEOTIDE SEQUENCE [LARGE SCALE GENOMIC DNA]</scope>
    <source>
        <strain evidence="3 4">DSM 27194</strain>
    </source>
</reference>
<protein>
    <recommendedName>
        <fullName evidence="2">BRCT domain-containing protein</fullName>
    </recommendedName>
</protein>
<dbReference type="RefSeq" id="XP_028479359.1">
    <property type="nucleotide sequence ID" value="XM_028620387.1"/>
</dbReference>
<dbReference type="GeneID" id="39589386"/>
<dbReference type="InterPro" id="IPR001357">
    <property type="entry name" value="BRCT_dom"/>
</dbReference>
<feature type="compositionally biased region" description="Polar residues" evidence="1">
    <location>
        <begin position="127"/>
        <end position="137"/>
    </location>
</feature>